<dbReference type="Gene3D" id="3.30.390.10">
    <property type="entry name" value="Enolase-like, N-terminal domain"/>
    <property type="match status" value="1"/>
</dbReference>
<dbReference type="KEGG" id="mpq:ABA45_14590"/>
<dbReference type="Pfam" id="PF13378">
    <property type="entry name" value="MR_MLE_C"/>
    <property type="match status" value="1"/>
</dbReference>
<dbReference type="RefSeq" id="WP_048387283.1">
    <property type="nucleotide sequence ID" value="NZ_CP011494.1"/>
</dbReference>
<dbReference type="FunFam" id="3.30.390.10:FF:000009">
    <property type="entry name" value="Hydrophobic dipeptide epimerase"/>
    <property type="match status" value="1"/>
</dbReference>
<dbReference type="InterPro" id="IPR029017">
    <property type="entry name" value="Enolase-like_N"/>
</dbReference>
<evidence type="ECO:0000256" key="2">
    <source>
        <dbReference type="ARBA" id="ARBA00008031"/>
    </source>
</evidence>
<dbReference type="GO" id="GO:0016853">
    <property type="term" value="F:isomerase activity"/>
    <property type="evidence" value="ECO:0007669"/>
    <property type="project" value="UniProtKB-ARBA"/>
</dbReference>
<organism evidence="6 7">
    <name type="scientific">Marinobacter psychrophilus</name>
    <dbReference type="NCBI Taxonomy" id="330734"/>
    <lineage>
        <taxon>Bacteria</taxon>
        <taxon>Pseudomonadati</taxon>
        <taxon>Pseudomonadota</taxon>
        <taxon>Gammaproteobacteria</taxon>
        <taxon>Pseudomonadales</taxon>
        <taxon>Marinobacteraceae</taxon>
        <taxon>Marinobacter</taxon>
    </lineage>
</organism>
<dbReference type="InterPro" id="IPR013342">
    <property type="entry name" value="Mandelate_racemase_C"/>
</dbReference>
<evidence type="ECO:0000256" key="1">
    <source>
        <dbReference type="ARBA" id="ARBA00001946"/>
    </source>
</evidence>
<accession>A0A0H4I3B6</accession>
<evidence type="ECO:0000256" key="3">
    <source>
        <dbReference type="ARBA" id="ARBA00022723"/>
    </source>
</evidence>
<feature type="domain" description="Mandelate racemase/muconate lactonizing enzyme C-terminal" evidence="5">
    <location>
        <begin position="144"/>
        <end position="237"/>
    </location>
</feature>
<name>A0A0H4I3B6_9GAMM</name>
<dbReference type="EMBL" id="CP011494">
    <property type="protein sequence ID" value="AKO53494.1"/>
    <property type="molecule type" value="Genomic_DNA"/>
</dbReference>
<keyword evidence="3" id="KW-0479">Metal-binding</keyword>
<dbReference type="SFLD" id="SFLDG00180">
    <property type="entry name" value="muconate_cycloisomerase"/>
    <property type="match status" value="1"/>
</dbReference>
<dbReference type="SFLD" id="SFLDS00001">
    <property type="entry name" value="Enolase"/>
    <property type="match status" value="1"/>
</dbReference>
<dbReference type="SUPFAM" id="SSF51604">
    <property type="entry name" value="Enolase C-terminal domain-like"/>
    <property type="match status" value="1"/>
</dbReference>
<dbReference type="SMART" id="SM00922">
    <property type="entry name" value="MR_MLE"/>
    <property type="match status" value="1"/>
</dbReference>
<protein>
    <submittedName>
        <fullName evidence="6">Mandelate racemase</fullName>
    </submittedName>
</protein>
<evidence type="ECO:0000313" key="7">
    <source>
        <dbReference type="Proteomes" id="UP000036406"/>
    </source>
</evidence>
<evidence type="ECO:0000256" key="4">
    <source>
        <dbReference type="ARBA" id="ARBA00022842"/>
    </source>
</evidence>
<dbReference type="STRING" id="330734.ABA45_14590"/>
<dbReference type="Pfam" id="PF02746">
    <property type="entry name" value="MR_MLE_N"/>
    <property type="match status" value="1"/>
</dbReference>
<dbReference type="GO" id="GO:0046872">
    <property type="term" value="F:metal ion binding"/>
    <property type="evidence" value="ECO:0007669"/>
    <property type="project" value="UniProtKB-KW"/>
</dbReference>
<reference evidence="6 7" key="1">
    <citation type="submission" date="2015-05" db="EMBL/GenBank/DDBJ databases">
        <title>Complete genome of Marinobacter psychrophilus strain 20041T isolated from sea-ice of the Canadian Basin.</title>
        <authorList>
            <person name="Song L."/>
            <person name="Ren L."/>
            <person name="Yu Y."/>
            <person name="Wang X."/>
        </authorList>
    </citation>
    <scope>NUCLEOTIDE SEQUENCE [LARGE SCALE GENOMIC DNA]</scope>
    <source>
        <strain evidence="6 7">20041</strain>
    </source>
</reference>
<evidence type="ECO:0000313" key="6">
    <source>
        <dbReference type="EMBL" id="AKO53494.1"/>
    </source>
</evidence>
<comment type="cofactor">
    <cofactor evidence="1">
        <name>Mg(2+)</name>
        <dbReference type="ChEBI" id="CHEBI:18420"/>
    </cofactor>
</comment>
<sequence>MRIESIAVYTADLTYTGKAYAFAGGRSHQVFTSTVVVVTTDTGLHGYGEACPCGPNYMAAFSEGIPSCLSLLAPSVIGEDPTHTTRIHECMNQALTGHAVAKAAIDIACWDLLGKHAGLPVYALLGGLLSPSMPLHRNVPLAESDQMEESLRQFRSEGFRRFQIKLGHSVEEDIDLVRTLSKGKHADELWMCDINRAWRQDEAVRFSRALEDLEIYLEQPCYSYEECLSVRRRIRHPVKLDESLNCLADVQRALRDDAMDAMALKISRVGGLTPSRVIRDVCVDAGTAMTIEDAWGSGIATAAFAHLAASTPAKALLTTTDLHNYNTSQLATGAPEVCSGRMILSDRPGLGVVPDFEKLTLLDVYE</sequence>
<dbReference type="InterPro" id="IPR013341">
    <property type="entry name" value="Mandelate_racemase_N_dom"/>
</dbReference>
<evidence type="ECO:0000259" key="5">
    <source>
        <dbReference type="SMART" id="SM00922"/>
    </source>
</evidence>
<proteinExistence type="inferred from homology"/>
<dbReference type="InterPro" id="IPR036849">
    <property type="entry name" value="Enolase-like_C_sf"/>
</dbReference>
<dbReference type="PANTHER" id="PTHR48080:SF3">
    <property type="entry name" value="ENOLASE SUPERFAMILY MEMBER DDB_G0284701"/>
    <property type="match status" value="1"/>
</dbReference>
<dbReference type="InterPro" id="IPR029065">
    <property type="entry name" value="Enolase_C-like"/>
</dbReference>
<comment type="similarity">
    <text evidence="2">Belongs to the mandelate racemase/muconate lactonizing enzyme family.</text>
</comment>
<keyword evidence="7" id="KW-1185">Reference proteome</keyword>
<dbReference type="AlphaFoldDB" id="A0A0H4I3B6"/>
<gene>
    <name evidence="6" type="ORF">ABA45_14590</name>
</gene>
<dbReference type="Gene3D" id="3.20.20.120">
    <property type="entry name" value="Enolase-like C-terminal domain"/>
    <property type="match status" value="1"/>
</dbReference>
<keyword evidence="4" id="KW-0460">Magnesium</keyword>
<dbReference type="InterPro" id="IPR034593">
    <property type="entry name" value="DgoD-like"/>
</dbReference>
<dbReference type="PANTHER" id="PTHR48080">
    <property type="entry name" value="D-GALACTONATE DEHYDRATASE-RELATED"/>
    <property type="match status" value="1"/>
</dbReference>
<dbReference type="Proteomes" id="UP000036406">
    <property type="component" value="Chromosome"/>
</dbReference>
<dbReference type="PATRIC" id="fig|330734.3.peg.3070"/>
<dbReference type="SUPFAM" id="SSF54826">
    <property type="entry name" value="Enolase N-terminal domain-like"/>
    <property type="match status" value="1"/>
</dbReference>